<evidence type="ECO:0000313" key="2">
    <source>
        <dbReference type="Proteomes" id="UP000320231"/>
    </source>
</evidence>
<gene>
    <name evidence="1" type="ORF">HSBAA_30250</name>
</gene>
<proteinExistence type="predicted"/>
<reference evidence="1 2" key="1">
    <citation type="journal article" date="2019" name="Microbiol. Resour. Announc.">
        <title>Complete Genome Sequence of Halomonas sulfidaeris Strain Esulfide1 Isolated from a Metal Sulfide Rock at a Depth of 2,200 Meters, Obtained Using Nanopore Sequencing.</title>
        <authorList>
            <person name="Saito M."/>
            <person name="Nishigata A."/>
            <person name="Galipon J."/>
            <person name="Arakawa K."/>
        </authorList>
    </citation>
    <scope>NUCLEOTIDE SEQUENCE [LARGE SCALE GENOMIC DNA]</scope>
    <source>
        <strain evidence="1 2">ATCC BAA-803</strain>
    </source>
</reference>
<accession>A0A455UB02</accession>
<dbReference type="AlphaFoldDB" id="A0A455UB02"/>
<dbReference type="Proteomes" id="UP000320231">
    <property type="component" value="Chromosome"/>
</dbReference>
<dbReference type="KEGG" id="hsr:HSBAA_30250"/>
<dbReference type="EMBL" id="AP019514">
    <property type="protein sequence ID" value="BBI61719.1"/>
    <property type="molecule type" value="Genomic_DNA"/>
</dbReference>
<sequence>MSQDRVYRVTLSGAVQARNPIEASHLFCQQVGKQGFDQFQVTDDQGRTNIVDLGLLFETGILRMEAPGVQGEDAIVGPDVVDVPEADTGSPA</sequence>
<organism evidence="1 2">
    <name type="scientific">Vreelandella sulfidaeris</name>
    <dbReference type="NCBI Taxonomy" id="115553"/>
    <lineage>
        <taxon>Bacteria</taxon>
        <taxon>Pseudomonadati</taxon>
        <taxon>Pseudomonadota</taxon>
        <taxon>Gammaproteobacteria</taxon>
        <taxon>Oceanospirillales</taxon>
        <taxon>Halomonadaceae</taxon>
        <taxon>Vreelandella</taxon>
    </lineage>
</organism>
<protein>
    <submittedName>
        <fullName evidence="1">Uncharacterized protein</fullName>
    </submittedName>
</protein>
<name>A0A455UB02_9GAMM</name>
<evidence type="ECO:0000313" key="1">
    <source>
        <dbReference type="EMBL" id="BBI61719.1"/>
    </source>
</evidence>